<dbReference type="Gene3D" id="3.40.366.10">
    <property type="entry name" value="Malonyl-Coenzyme A Acyl Carrier Protein, domain 2"/>
    <property type="match status" value="1"/>
</dbReference>
<dbReference type="PANTHER" id="PTHR43775:SF51">
    <property type="entry name" value="INACTIVE PHENOLPHTHIOCEROL SYNTHESIS POLYKETIDE SYNTHASE TYPE I PKS1-RELATED"/>
    <property type="match status" value="1"/>
</dbReference>
<dbReference type="SMART" id="SM00827">
    <property type="entry name" value="PKS_AT"/>
    <property type="match status" value="1"/>
</dbReference>
<evidence type="ECO:0000256" key="1">
    <source>
        <dbReference type="ARBA" id="ARBA00022679"/>
    </source>
</evidence>
<dbReference type="KEGG" id="stri:C7M71_025315"/>
<keyword evidence="1 5" id="KW-0808">Transferase</keyword>
<dbReference type="GO" id="GO:0006633">
    <property type="term" value="P:fatty acid biosynthetic process"/>
    <property type="evidence" value="ECO:0007669"/>
    <property type="project" value="TreeGrafter"/>
</dbReference>
<organism evidence="5 6">
    <name type="scientific">Peterkaempfera bronchialis</name>
    <dbReference type="NCBI Taxonomy" id="2126346"/>
    <lineage>
        <taxon>Bacteria</taxon>
        <taxon>Bacillati</taxon>
        <taxon>Actinomycetota</taxon>
        <taxon>Actinomycetes</taxon>
        <taxon>Kitasatosporales</taxon>
        <taxon>Streptomycetaceae</taxon>
        <taxon>Peterkaempfera</taxon>
    </lineage>
</organism>
<dbReference type="InterPro" id="IPR016035">
    <property type="entry name" value="Acyl_Trfase/lysoPLipase"/>
</dbReference>
<name>A0A345T2L6_9ACTN</name>
<evidence type="ECO:0000259" key="4">
    <source>
        <dbReference type="SMART" id="SM00827"/>
    </source>
</evidence>
<reference evidence="6" key="1">
    <citation type="submission" date="2018-07" db="EMBL/GenBank/DDBJ databases">
        <title>Streptacidiphilus bronchialis DSM 106435 chromosome.</title>
        <authorList>
            <person name="Batra D."/>
            <person name="Gulvik C.A."/>
        </authorList>
    </citation>
    <scope>NUCLEOTIDE SEQUENCE [LARGE SCALE GENOMIC DNA]</scope>
    <source>
        <strain evidence="6">DSM 106435</strain>
    </source>
</reference>
<gene>
    <name evidence="5" type="ORF">C7M71_025315</name>
</gene>
<dbReference type="AlphaFoldDB" id="A0A345T2L6"/>
<sequence>MAFVGFAGGWGGGAFAGGDCGCCGVGALSLEDAAAVVALRSRAIRAIAGGGGMASVPLPVGEVEGLLAGWGGELEVAAVNGPSSTVVSGPAGAVGGLVEWGEGAGVRVRRVPVDYASHSAQVEPLRAELSEVLGGFVRGRRGCRSIRRCRVGWWMVRRWMRGTGSAICGVGCGSRTRCGCWRGMGSRRLWRPVRIRC</sequence>
<evidence type="ECO:0000313" key="6">
    <source>
        <dbReference type="Proteomes" id="UP000249340"/>
    </source>
</evidence>
<protein>
    <submittedName>
        <fullName evidence="5">Acyltransferase domain-containing protein</fullName>
    </submittedName>
</protein>
<evidence type="ECO:0000256" key="3">
    <source>
        <dbReference type="ARBA" id="ARBA00023315"/>
    </source>
</evidence>
<feature type="domain" description="Malonyl-CoA:ACP transacylase (MAT)" evidence="4">
    <location>
        <begin position="14"/>
        <end position="177"/>
    </location>
</feature>
<proteinExistence type="predicted"/>
<dbReference type="EMBL" id="CP031264">
    <property type="protein sequence ID" value="AXI80221.1"/>
    <property type="molecule type" value="Genomic_DNA"/>
</dbReference>
<accession>A0A345T2L6</accession>
<evidence type="ECO:0000313" key="5">
    <source>
        <dbReference type="EMBL" id="AXI80221.1"/>
    </source>
</evidence>
<evidence type="ECO:0000256" key="2">
    <source>
        <dbReference type="ARBA" id="ARBA00023268"/>
    </source>
</evidence>
<dbReference type="Pfam" id="PF00698">
    <property type="entry name" value="Acyl_transf_1"/>
    <property type="match status" value="1"/>
</dbReference>
<keyword evidence="3 5" id="KW-0012">Acyltransferase</keyword>
<keyword evidence="2" id="KW-0511">Multifunctional enzyme</keyword>
<dbReference type="InterPro" id="IPR016036">
    <property type="entry name" value="Malonyl_transacylase_ACP-bd"/>
</dbReference>
<dbReference type="SUPFAM" id="SSF52151">
    <property type="entry name" value="FabD/lysophospholipase-like"/>
    <property type="match status" value="1"/>
</dbReference>
<dbReference type="SUPFAM" id="SSF55048">
    <property type="entry name" value="Probable ACP-binding domain of malonyl-CoA ACP transacylase"/>
    <property type="match status" value="1"/>
</dbReference>
<dbReference type="InterPro" id="IPR001227">
    <property type="entry name" value="Ac_transferase_dom_sf"/>
</dbReference>
<dbReference type="PANTHER" id="PTHR43775">
    <property type="entry name" value="FATTY ACID SYNTHASE"/>
    <property type="match status" value="1"/>
</dbReference>
<dbReference type="InterPro" id="IPR050091">
    <property type="entry name" value="PKS_NRPS_Biosynth_Enz"/>
</dbReference>
<dbReference type="GO" id="GO:0004312">
    <property type="term" value="F:fatty acid synthase activity"/>
    <property type="evidence" value="ECO:0007669"/>
    <property type="project" value="TreeGrafter"/>
</dbReference>
<keyword evidence="6" id="KW-1185">Reference proteome</keyword>
<dbReference type="Proteomes" id="UP000249340">
    <property type="component" value="Chromosome"/>
</dbReference>
<dbReference type="InterPro" id="IPR014043">
    <property type="entry name" value="Acyl_transferase_dom"/>
</dbReference>
<dbReference type="OrthoDB" id="9778690at2"/>